<dbReference type="Pfam" id="PF05512">
    <property type="entry name" value="AWPM-19"/>
    <property type="match status" value="1"/>
</dbReference>
<feature type="transmembrane region" description="Helical" evidence="1">
    <location>
        <begin position="99"/>
        <end position="118"/>
    </location>
</feature>
<sequence length="169" mass="18254">MAETLKPVALLLLILNLCMYVILAIIGGWAVNISIDRGFILGPGLRLPAHFHPIFFPIGNWATGFFVVFSLLAGVVGIASGLVGFSHIRHWNYYSLQPAATTGLLAWALTVLAMGMVCELKPWEFGIQGTMEAFTIVLTATQLFYVLAIHSGSRGPVPVERTHAVAAGY</sequence>
<reference evidence="2" key="3">
    <citation type="submission" date="2018-05" db="EMBL/GenBank/DDBJ databases">
        <title>OgluRS3 (Oryza glumaepatula Reference Sequence Version 3).</title>
        <authorList>
            <person name="Zhang J."/>
            <person name="Kudrna D."/>
            <person name="Lee S."/>
            <person name="Talag J."/>
            <person name="Welchert J."/>
            <person name="Wing R.A."/>
        </authorList>
    </citation>
    <scope>NUCLEOTIDE SEQUENCE [LARGE SCALE GENOMIC DNA]</scope>
</reference>
<dbReference type="EnsemblPlants" id="OGLUM01G10670.1">
    <property type="protein sequence ID" value="OGLUM01G10670.1"/>
    <property type="gene ID" value="OGLUM01G10670"/>
</dbReference>
<dbReference type="AlphaFoldDB" id="A0A0D9Y616"/>
<dbReference type="eggNOG" id="ENOG502RZIX">
    <property type="taxonomic scope" value="Eukaryota"/>
</dbReference>
<evidence type="ECO:0000313" key="3">
    <source>
        <dbReference type="Proteomes" id="UP000026961"/>
    </source>
</evidence>
<evidence type="ECO:0000256" key="1">
    <source>
        <dbReference type="SAM" id="Phobius"/>
    </source>
</evidence>
<reference evidence="2" key="1">
    <citation type="submission" date="2013-08" db="EMBL/GenBank/DDBJ databases">
        <title>Oryza genome evolution.</title>
        <authorList>
            <person name="Wing R.A."/>
            <person name="Panaud O."/>
            <person name="Oliveira A.C."/>
        </authorList>
    </citation>
    <scope>NUCLEOTIDE SEQUENCE</scope>
</reference>
<feature type="transmembrane region" description="Helical" evidence="1">
    <location>
        <begin position="54"/>
        <end position="79"/>
    </location>
</feature>
<dbReference type="HOGENOM" id="CLU_098831_0_0_1"/>
<feature type="transmembrane region" description="Helical" evidence="1">
    <location>
        <begin position="12"/>
        <end position="33"/>
    </location>
</feature>
<reference evidence="2" key="2">
    <citation type="submission" date="2015-04" db="UniProtKB">
        <authorList>
            <consortium name="EnsemblPlants"/>
        </authorList>
    </citation>
    <scope>IDENTIFICATION</scope>
</reference>
<keyword evidence="1" id="KW-0472">Membrane</keyword>
<organism evidence="2">
    <name type="scientific">Oryza glumipatula</name>
    <dbReference type="NCBI Taxonomy" id="40148"/>
    <lineage>
        <taxon>Eukaryota</taxon>
        <taxon>Viridiplantae</taxon>
        <taxon>Streptophyta</taxon>
        <taxon>Embryophyta</taxon>
        <taxon>Tracheophyta</taxon>
        <taxon>Spermatophyta</taxon>
        <taxon>Magnoliopsida</taxon>
        <taxon>Liliopsida</taxon>
        <taxon>Poales</taxon>
        <taxon>Poaceae</taxon>
        <taxon>BOP clade</taxon>
        <taxon>Oryzoideae</taxon>
        <taxon>Oryzeae</taxon>
        <taxon>Oryzinae</taxon>
        <taxon>Oryza</taxon>
    </lineage>
</organism>
<dbReference type="InterPro" id="IPR008390">
    <property type="entry name" value="AWPM-19"/>
</dbReference>
<proteinExistence type="predicted"/>
<evidence type="ECO:0000313" key="2">
    <source>
        <dbReference type="EnsemblPlants" id="OGLUM01G10670.1"/>
    </source>
</evidence>
<name>A0A0D9Y616_9ORYZ</name>
<accession>A0A0D9Y616</accession>
<dbReference type="Proteomes" id="UP000026961">
    <property type="component" value="Chromosome 1"/>
</dbReference>
<dbReference type="Gramene" id="OGLUM01G10670.1">
    <property type="protein sequence ID" value="OGLUM01G10670.1"/>
    <property type="gene ID" value="OGLUM01G10670"/>
</dbReference>
<dbReference type="STRING" id="40148.A0A0D9Y616"/>
<protein>
    <submittedName>
        <fullName evidence="2">Uncharacterized protein</fullName>
    </submittedName>
</protein>
<keyword evidence="1" id="KW-0812">Transmembrane</keyword>
<keyword evidence="1" id="KW-1133">Transmembrane helix</keyword>
<feature type="transmembrane region" description="Helical" evidence="1">
    <location>
        <begin position="130"/>
        <end position="149"/>
    </location>
</feature>
<keyword evidence="3" id="KW-1185">Reference proteome</keyword>
<dbReference type="PANTHER" id="PTHR33294">
    <property type="entry name" value="AWPM-19-LIKE FAMILY PROTEIN"/>
    <property type="match status" value="1"/>
</dbReference>
<dbReference type="PANTHER" id="PTHR33294:SF10">
    <property type="entry name" value="OS01G0247900 PROTEIN"/>
    <property type="match status" value="1"/>
</dbReference>